<keyword evidence="10" id="KW-1185">Reference proteome</keyword>
<dbReference type="FunFam" id="3.30.1130.10:FF:000003">
    <property type="entry name" value="7,8-dihydroneopterin aldolase"/>
    <property type="match status" value="1"/>
</dbReference>
<comment type="function">
    <text evidence="6">Catalyzes the conversion of 7,8-dihydroneopterin to 6-hydroxymethyl-7,8-dihydropterin.</text>
</comment>
<dbReference type="GO" id="GO:0005737">
    <property type="term" value="C:cytoplasm"/>
    <property type="evidence" value="ECO:0007669"/>
    <property type="project" value="TreeGrafter"/>
</dbReference>
<dbReference type="Pfam" id="PF02152">
    <property type="entry name" value="FolB"/>
    <property type="match status" value="1"/>
</dbReference>
<evidence type="ECO:0000313" key="9">
    <source>
        <dbReference type="EMBL" id="KJL36557.1"/>
    </source>
</evidence>
<accession>A0A0F0LTH3</accession>
<dbReference type="CDD" id="cd00534">
    <property type="entry name" value="DHNA_DHNTPE"/>
    <property type="match status" value="1"/>
</dbReference>
<dbReference type="EMBL" id="DMNG01000148">
    <property type="protein sequence ID" value="HAN24618.1"/>
    <property type="molecule type" value="Genomic_DNA"/>
</dbReference>
<keyword evidence="5 6" id="KW-0456">Lyase</keyword>
<evidence type="ECO:0000256" key="4">
    <source>
        <dbReference type="ARBA" id="ARBA00022909"/>
    </source>
</evidence>
<dbReference type="EC" id="4.1.2.25" evidence="6"/>
<evidence type="ECO:0000256" key="6">
    <source>
        <dbReference type="RuleBase" id="RU362079"/>
    </source>
</evidence>
<evidence type="ECO:0000256" key="2">
    <source>
        <dbReference type="ARBA" id="ARBA00005013"/>
    </source>
</evidence>
<reference evidence="9 10" key="1">
    <citation type="submission" date="2015-02" db="EMBL/GenBank/DDBJ databases">
        <title>Draft genome sequences of ten Microbacterium spp. with emphasis on heavy metal contaminated environments.</title>
        <authorList>
            <person name="Corretto E."/>
        </authorList>
    </citation>
    <scope>NUCLEOTIDE SEQUENCE [LARGE SCALE GENOMIC DNA]</scope>
    <source>
        <strain evidence="9 10">DSM 18659</strain>
    </source>
</reference>
<evidence type="ECO:0000256" key="5">
    <source>
        <dbReference type="ARBA" id="ARBA00023239"/>
    </source>
</evidence>
<name>A0A0F0LTH3_9MICO</name>
<evidence type="ECO:0000256" key="3">
    <source>
        <dbReference type="ARBA" id="ARBA00005708"/>
    </source>
</evidence>
<dbReference type="UniPathway" id="UPA00077">
    <property type="reaction ID" value="UER00154"/>
</dbReference>
<evidence type="ECO:0000256" key="1">
    <source>
        <dbReference type="ARBA" id="ARBA00001353"/>
    </source>
</evidence>
<dbReference type="GO" id="GO:0046656">
    <property type="term" value="P:folic acid biosynthetic process"/>
    <property type="evidence" value="ECO:0007669"/>
    <property type="project" value="UniProtKB-UniRule"/>
</dbReference>
<dbReference type="RefSeq" id="WP_045247499.1">
    <property type="nucleotide sequence ID" value="NZ_DAIQHQ010000009.1"/>
</dbReference>
<dbReference type="NCBIfam" id="TIGR00525">
    <property type="entry name" value="folB"/>
    <property type="match status" value="1"/>
</dbReference>
<gene>
    <name evidence="9" type="primary">folB</name>
    <name evidence="8" type="ORF">DCP95_08610</name>
    <name evidence="9" type="ORF">RR49_01567</name>
</gene>
<reference evidence="8 11" key="2">
    <citation type="journal article" date="2018" name="Nat. Biotechnol.">
        <title>A standardized bacterial taxonomy based on genome phylogeny substantially revises the tree of life.</title>
        <authorList>
            <person name="Parks D.H."/>
            <person name="Chuvochina M."/>
            <person name="Waite D.W."/>
            <person name="Rinke C."/>
            <person name="Skarshewski A."/>
            <person name="Chaumeil P.A."/>
            <person name="Hugenholtz P."/>
        </authorList>
    </citation>
    <scope>NUCLEOTIDE SEQUENCE [LARGE SCALE GENOMIC DNA]</scope>
    <source>
        <strain evidence="8">UBA9152</strain>
    </source>
</reference>
<comment type="catalytic activity">
    <reaction evidence="1 6">
        <text>7,8-dihydroneopterin = 6-hydroxymethyl-7,8-dihydropterin + glycolaldehyde</text>
        <dbReference type="Rhea" id="RHEA:10540"/>
        <dbReference type="ChEBI" id="CHEBI:17001"/>
        <dbReference type="ChEBI" id="CHEBI:17071"/>
        <dbReference type="ChEBI" id="CHEBI:44841"/>
        <dbReference type="EC" id="4.1.2.25"/>
    </reaction>
</comment>
<dbReference type="PANTHER" id="PTHR42844:SF1">
    <property type="entry name" value="DIHYDRONEOPTERIN ALDOLASE 1-RELATED"/>
    <property type="match status" value="1"/>
</dbReference>
<dbReference type="SMART" id="SM00905">
    <property type="entry name" value="FolB"/>
    <property type="match status" value="1"/>
</dbReference>
<dbReference type="PANTHER" id="PTHR42844">
    <property type="entry name" value="DIHYDRONEOPTERIN ALDOLASE 1-RELATED"/>
    <property type="match status" value="1"/>
</dbReference>
<dbReference type="NCBIfam" id="TIGR00526">
    <property type="entry name" value="folB_dom"/>
    <property type="match status" value="1"/>
</dbReference>
<dbReference type="InterPro" id="IPR006157">
    <property type="entry name" value="FolB_dom"/>
</dbReference>
<evidence type="ECO:0000313" key="10">
    <source>
        <dbReference type="Proteomes" id="UP000033451"/>
    </source>
</evidence>
<dbReference type="PATRIC" id="fig|400772.4.peg.1590"/>
<dbReference type="GO" id="GO:0046654">
    <property type="term" value="P:tetrahydrofolate biosynthetic process"/>
    <property type="evidence" value="ECO:0007669"/>
    <property type="project" value="UniProtKB-UniRule"/>
</dbReference>
<evidence type="ECO:0000259" key="7">
    <source>
        <dbReference type="SMART" id="SM00905"/>
    </source>
</evidence>
<dbReference type="Proteomes" id="UP000257479">
    <property type="component" value="Unassembled WGS sequence"/>
</dbReference>
<dbReference type="OrthoDB" id="3212934at2"/>
<organism evidence="9 10">
    <name type="scientific">Microbacterium ginsengisoli</name>
    <dbReference type="NCBI Taxonomy" id="400772"/>
    <lineage>
        <taxon>Bacteria</taxon>
        <taxon>Bacillati</taxon>
        <taxon>Actinomycetota</taxon>
        <taxon>Actinomycetes</taxon>
        <taxon>Micrococcales</taxon>
        <taxon>Microbacteriaceae</taxon>
        <taxon>Microbacterium</taxon>
    </lineage>
</organism>
<dbReference type="AlphaFoldDB" id="A0A0F0LTH3"/>
<dbReference type="STRING" id="400772.RR49_01567"/>
<dbReference type="Proteomes" id="UP000033451">
    <property type="component" value="Unassembled WGS sequence"/>
</dbReference>
<dbReference type="Gene3D" id="3.30.1130.10">
    <property type="match status" value="1"/>
</dbReference>
<dbReference type="InterPro" id="IPR006156">
    <property type="entry name" value="Dihydroneopterin_aldolase"/>
</dbReference>
<dbReference type="InterPro" id="IPR043133">
    <property type="entry name" value="GTP-CH-I_C/QueF"/>
</dbReference>
<comment type="similarity">
    <text evidence="3 6">Belongs to the DHNA family.</text>
</comment>
<dbReference type="SUPFAM" id="SSF55620">
    <property type="entry name" value="Tetrahydrobiopterin biosynthesis enzymes-like"/>
    <property type="match status" value="1"/>
</dbReference>
<proteinExistence type="inferred from homology"/>
<dbReference type="EMBL" id="JYIY01000073">
    <property type="protein sequence ID" value="KJL36557.1"/>
    <property type="molecule type" value="Genomic_DNA"/>
</dbReference>
<evidence type="ECO:0000313" key="8">
    <source>
        <dbReference type="EMBL" id="HAN24618.1"/>
    </source>
</evidence>
<dbReference type="GO" id="GO:0004150">
    <property type="term" value="F:dihydroneopterin aldolase activity"/>
    <property type="evidence" value="ECO:0007669"/>
    <property type="project" value="UniProtKB-UniRule"/>
</dbReference>
<evidence type="ECO:0000313" key="11">
    <source>
        <dbReference type="Proteomes" id="UP000257479"/>
    </source>
</evidence>
<comment type="caution">
    <text evidence="9">The sequence shown here is derived from an EMBL/GenBank/DDBJ whole genome shotgun (WGS) entry which is preliminary data.</text>
</comment>
<sequence>MNPLDEIAITGIRAFGRHGVFAHERAEGQEFVVDAALYLDGAVVQRAAVTDDVTDTVHYGEVAVRIAEIIGGDPVNLIETLAERIATAVLEGWPVHMVRITVHKPQAPIPVPFDDVTVSVTRVRIEGAL</sequence>
<feature type="domain" description="Dihydroneopterin aldolase/epimerase" evidence="7">
    <location>
        <begin position="7"/>
        <end position="122"/>
    </location>
</feature>
<comment type="pathway">
    <text evidence="2 6">Cofactor biosynthesis; tetrahydrofolate biosynthesis; 2-amino-4-hydroxy-6-hydroxymethyl-7,8-dihydropteridine diphosphate from 7,8-dihydroneopterin triphosphate: step 3/4.</text>
</comment>
<keyword evidence="4 6" id="KW-0289">Folate biosynthesis</keyword>
<protein>
    <recommendedName>
        <fullName evidence="6">7,8-dihydroneopterin aldolase</fullName>
        <ecNumber evidence="6">4.1.2.25</ecNumber>
    </recommendedName>
</protein>